<proteinExistence type="predicted"/>
<gene>
    <name evidence="1" type="ORF">PVE_R1G1980</name>
</gene>
<evidence type="ECO:0000313" key="1">
    <source>
        <dbReference type="EMBL" id="SBW79866.1"/>
    </source>
</evidence>
<dbReference type="EMBL" id="LT599583">
    <property type="protein sequence ID" value="SBW79866.1"/>
    <property type="molecule type" value="Genomic_DNA"/>
</dbReference>
<organism evidence="1 2">
    <name type="scientific">Pseudomonas veronii 1YdBTEX2</name>
    <dbReference type="NCBI Taxonomy" id="1295141"/>
    <lineage>
        <taxon>Bacteria</taxon>
        <taxon>Pseudomonadati</taxon>
        <taxon>Pseudomonadota</taxon>
        <taxon>Gammaproteobacteria</taxon>
        <taxon>Pseudomonadales</taxon>
        <taxon>Pseudomonadaceae</taxon>
        <taxon>Pseudomonas</taxon>
    </lineage>
</organism>
<dbReference type="AlphaFoldDB" id="A0A1D3JUT0"/>
<accession>A0A1D3JUT0</accession>
<name>A0A1D3JUT0_PSEVE</name>
<evidence type="ECO:0000313" key="2">
    <source>
        <dbReference type="Proteomes" id="UP000245431"/>
    </source>
</evidence>
<sequence>MSIKQAVEAAILLKKEGHPIAALSQALIAVSGSARKRFPKGTLSDNKAFKTFLGTELRRTMFGYVGDDDVTSGLVLGVDGCNRDMEFIFYDKYRNSLIHEAELSDQVELIKGADPTAVSINRANGKLAISETWIDLLLQAVRNAPCNGEEFGIKHYKLHKKYDFEEEEFVNELKKKVVFGYRLEVPFSIYLLKEFIFRNPEVDMTSAPDEQIVSLFKQGLQRRHLSGGAAVSYVASDMLTEDYTLTDTGLIAVREVAQKFIVSIV</sequence>
<reference evidence="2" key="1">
    <citation type="submission" date="2016-07" db="EMBL/GenBank/DDBJ databases">
        <authorList>
            <person name="Florea S."/>
            <person name="Webb J.S."/>
            <person name="Jaromczyk J."/>
            <person name="Schardl C.L."/>
        </authorList>
    </citation>
    <scope>NUCLEOTIDE SEQUENCE [LARGE SCALE GENOMIC DNA]</scope>
    <source>
        <strain evidence="2">1YdBTEX2</strain>
    </source>
</reference>
<dbReference type="Proteomes" id="UP000245431">
    <property type="component" value="Chromosome PVE_r1"/>
</dbReference>
<protein>
    <submittedName>
        <fullName evidence="1">Uncharacterized protein</fullName>
    </submittedName>
</protein>